<dbReference type="OrthoDB" id="3797192at2759"/>
<feature type="region of interest" description="Disordered" evidence="1">
    <location>
        <begin position="20"/>
        <end position="74"/>
    </location>
</feature>
<feature type="transmembrane region" description="Helical" evidence="2">
    <location>
        <begin position="314"/>
        <end position="338"/>
    </location>
</feature>
<protein>
    <submittedName>
        <fullName evidence="3">Uncharacterized protein</fullName>
    </submittedName>
</protein>
<dbReference type="AlphaFoldDB" id="A0A9P4T4B6"/>
<feature type="transmembrane region" description="Helical" evidence="2">
    <location>
        <begin position="119"/>
        <end position="141"/>
    </location>
</feature>
<dbReference type="InterPro" id="IPR036259">
    <property type="entry name" value="MFS_trans_sf"/>
</dbReference>
<reference evidence="3" key="1">
    <citation type="submission" date="2019-04" db="EMBL/GenBank/DDBJ databases">
        <title>Sequencing of skin fungus with MAO and IRED activity.</title>
        <authorList>
            <person name="Marsaioli A.J."/>
            <person name="Bonatto J.M.C."/>
            <person name="Reis Junior O."/>
        </authorList>
    </citation>
    <scope>NUCLEOTIDE SEQUENCE</scope>
    <source>
        <strain evidence="3">30M1</strain>
    </source>
</reference>
<feature type="transmembrane region" description="Helical" evidence="2">
    <location>
        <begin position="404"/>
        <end position="425"/>
    </location>
</feature>
<keyword evidence="2" id="KW-0812">Transmembrane</keyword>
<evidence type="ECO:0000313" key="3">
    <source>
        <dbReference type="EMBL" id="KAF2994166.1"/>
    </source>
</evidence>
<comment type="caution">
    <text evidence="3">The sequence shown here is derived from an EMBL/GenBank/DDBJ whole genome shotgun (WGS) entry which is preliminary data.</text>
</comment>
<dbReference type="Proteomes" id="UP000801428">
    <property type="component" value="Unassembled WGS sequence"/>
</dbReference>
<dbReference type="EMBL" id="SWKU01000043">
    <property type="protein sequence ID" value="KAF2994166.1"/>
    <property type="molecule type" value="Genomic_DNA"/>
</dbReference>
<feature type="compositionally biased region" description="Pro residues" evidence="1">
    <location>
        <begin position="44"/>
        <end position="62"/>
    </location>
</feature>
<keyword evidence="4" id="KW-1185">Reference proteome</keyword>
<dbReference type="SUPFAM" id="SSF103473">
    <property type="entry name" value="MFS general substrate transporter"/>
    <property type="match status" value="1"/>
</dbReference>
<feature type="transmembrane region" description="Helical" evidence="2">
    <location>
        <begin position="380"/>
        <end position="398"/>
    </location>
</feature>
<organism evidence="3 4">
    <name type="scientific">Curvularia kusanoi</name>
    <name type="common">Cochliobolus kusanoi</name>
    <dbReference type="NCBI Taxonomy" id="90978"/>
    <lineage>
        <taxon>Eukaryota</taxon>
        <taxon>Fungi</taxon>
        <taxon>Dikarya</taxon>
        <taxon>Ascomycota</taxon>
        <taxon>Pezizomycotina</taxon>
        <taxon>Dothideomycetes</taxon>
        <taxon>Pleosporomycetidae</taxon>
        <taxon>Pleosporales</taxon>
        <taxon>Pleosporineae</taxon>
        <taxon>Pleosporaceae</taxon>
        <taxon>Curvularia</taxon>
    </lineage>
</organism>
<feature type="transmembrane region" description="Helical" evidence="2">
    <location>
        <begin position="235"/>
        <end position="258"/>
    </location>
</feature>
<evidence type="ECO:0000256" key="1">
    <source>
        <dbReference type="SAM" id="MobiDB-lite"/>
    </source>
</evidence>
<sequence>MSSTMDYTSASATTAHLPRPVTLFSTYQPSPPVSPTRFPLQQYPQPPPPPPPLPLPNPPPETPAKQAKQARRARTLTTTSHALTLFTVFGIPASAPLWLEYYFTTLYPRTSLGKLGAVFGALMGGLWGGYVGGMWLCEGSGKGKGKGKGKREDRRRGKRERWWCRARVVMLLSALLATISPAVLAALAAHSKPARNPRIAVWMLVPLQGAIPGLALGLCAAASMRMLRAHYGQRAGAMCHVAGWAGAVGYSVVAWAALRRGRVGEAFGLVAGGAVVTLGAAVVLARPCERLRGEQDGGTAKVLGVVQASKRGRFAVRAVTALVLPLLAVLPLFSPLILLASPTLRSPDTAFHVLVALYASAALSSSLVPHVDLLRLSRENLLAGCLGIAALATVPLIWDRGVGIAIGWALVYGAAVGGVGVGLGTGDKGEGDSRMEKGKRKLWGSVLGVVAGVVVGFGGVVGCAALMQSFDKGVEIVLGTVVGVLGLGALGSGMLVYKGHMA</sequence>
<feature type="transmembrane region" description="Helical" evidence="2">
    <location>
        <begin position="199"/>
        <end position="223"/>
    </location>
</feature>
<keyword evidence="2" id="KW-0472">Membrane</keyword>
<accession>A0A9P4T4B6</accession>
<feature type="transmembrane region" description="Helical" evidence="2">
    <location>
        <begin position="350"/>
        <end position="368"/>
    </location>
</feature>
<feature type="transmembrane region" description="Helical" evidence="2">
    <location>
        <begin position="446"/>
        <end position="470"/>
    </location>
</feature>
<proteinExistence type="predicted"/>
<keyword evidence="2" id="KW-1133">Transmembrane helix</keyword>
<feature type="transmembrane region" description="Helical" evidence="2">
    <location>
        <begin position="264"/>
        <end position="285"/>
    </location>
</feature>
<name>A0A9P4T4B6_CURKU</name>
<gene>
    <name evidence="3" type="ORF">E8E13_001110</name>
</gene>
<evidence type="ECO:0000313" key="4">
    <source>
        <dbReference type="Proteomes" id="UP000801428"/>
    </source>
</evidence>
<feature type="transmembrane region" description="Helical" evidence="2">
    <location>
        <begin position="81"/>
        <end position="99"/>
    </location>
</feature>
<evidence type="ECO:0000256" key="2">
    <source>
        <dbReference type="SAM" id="Phobius"/>
    </source>
</evidence>
<feature type="transmembrane region" description="Helical" evidence="2">
    <location>
        <begin position="162"/>
        <end position="187"/>
    </location>
</feature>
<feature type="transmembrane region" description="Helical" evidence="2">
    <location>
        <begin position="476"/>
        <end position="497"/>
    </location>
</feature>